<feature type="coiled-coil region" evidence="1">
    <location>
        <begin position="4"/>
        <end position="36"/>
    </location>
</feature>
<feature type="region of interest" description="Disordered" evidence="2">
    <location>
        <begin position="91"/>
        <end position="110"/>
    </location>
</feature>
<feature type="non-terminal residue" evidence="3">
    <location>
        <position position="110"/>
    </location>
</feature>
<reference evidence="3" key="1">
    <citation type="journal article" date="2019" name="Sci. Rep.">
        <title>Draft genome of Tanacetum cinerariifolium, the natural source of mosquito coil.</title>
        <authorList>
            <person name="Yamashiro T."/>
            <person name="Shiraishi A."/>
            <person name="Satake H."/>
            <person name="Nakayama K."/>
        </authorList>
    </citation>
    <scope>NUCLEOTIDE SEQUENCE</scope>
</reference>
<dbReference type="EMBL" id="BKCJ011367777">
    <property type="protein sequence ID" value="GFD26316.1"/>
    <property type="molecule type" value="Genomic_DNA"/>
</dbReference>
<evidence type="ECO:0000256" key="2">
    <source>
        <dbReference type="SAM" id="MobiDB-lite"/>
    </source>
</evidence>
<proteinExistence type="predicted"/>
<feature type="non-terminal residue" evidence="3">
    <location>
        <position position="1"/>
    </location>
</feature>
<evidence type="ECO:0000256" key="1">
    <source>
        <dbReference type="SAM" id="Coils"/>
    </source>
</evidence>
<accession>A0A699UZ02</accession>
<comment type="caution">
    <text evidence="3">The sequence shown here is derived from an EMBL/GenBank/DDBJ whole genome shotgun (WGS) entry which is preliminary data.</text>
</comment>
<organism evidence="3">
    <name type="scientific">Tanacetum cinerariifolium</name>
    <name type="common">Dalmatian daisy</name>
    <name type="synonym">Chrysanthemum cinerariifolium</name>
    <dbReference type="NCBI Taxonomy" id="118510"/>
    <lineage>
        <taxon>Eukaryota</taxon>
        <taxon>Viridiplantae</taxon>
        <taxon>Streptophyta</taxon>
        <taxon>Embryophyta</taxon>
        <taxon>Tracheophyta</taxon>
        <taxon>Spermatophyta</taxon>
        <taxon>Magnoliopsida</taxon>
        <taxon>eudicotyledons</taxon>
        <taxon>Gunneridae</taxon>
        <taxon>Pentapetalae</taxon>
        <taxon>asterids</taxon>
        <taxon>campanulids</taxon>
        <taxon>Asterales</taxon>
        <taxon>Asteraceae</taxon>
        <taxon>Asteroideae</taxon>
        <taxon>Anthemideae</taxon>
        <taxon>Anthemidinae</taxon>
        <taxon>Tanacetum</taxon>
    </lineage>
</organism>
<evidence type="ECO:0000313" key="3">
    <source>
        <dbReference type="EMBL" id="GFD26316.1"/>
    </source>
</evidence>
<keyword evidence="1" id="KW-0175">Coiled coil</keyword>
<protein>
    <submittedName>
        <fullName evidence="3">Uncharacterized protein</fullName>
    </submittedName>
</protein>
<name>A0A699UZ02_TANCI</name>
<gene>
    <name evidence="3" type="ORF">Tci_898285</name>
</gene>
<dbReference type="AlphaFoldDB" id="A0A699UZ02"/>
<sequence>TPKKKKLQEQIDAQVARELEEQQEREDIRMNEQIARDTEVARIYAEEEIQGMTFEEIEAKFAEVWKQVEDFIHMGSKEKVERLKRKGLNLEKEQVKKQKSSEEAPETKTS</sequence>